<proteinExistence type="predicted"/>
<name>A0A328WRZ2_9FLAO</name>
<sequence>MALQNKSVLQSKKTTHEENQNSMKKILFITILLFTFTGLIAQKSKEKQIITEVKLEADKIILNKKLAYNYTRDGNDFLISALDGRALIRGSITSEGNGKFSSIITFVTVEKEFSNEKIIGRKEIIFALCENNVIKKNFEIDEVKLASFFEKYNELK</sequence>
<protein>
    <submittedName>
        <fullName evidence="1">Uncharacterized protein</fullName>
    </submittedName>
</protein>
<organism evidence="1 2">
    <name type="scientific">Flavobacterium lacus</name>
    <dbReference type="NCBI Taxonomy" id="1353778"/>
    <lineage>
        <taxon>Bacteria</taxon>
        <taxon>Pseudomonadati</taxon>
        <taxon>Bacteroidota</taxon>
        <taxon>Flavobacteriia</taxon>
        <taxon>Flavobacteriales</taxon>
        <taxon>Flavobacteriaceae</taxon>
        <taxon>Flavobacterium</taxon>
    </lineage>
</organism>
<dbReference type="EMBL" id="QLSV01000007">
    <property type="protein sequence ID" value="RAR47906.1"/>
    <property type="molecule type" value="Genomic_DNA"/>
</dbReference>
<gene>
    <name evidence="1" type="ORF">B0I10_107187</name>
</gene>
<evidence type="ECO:0000313" key="1">
    <source>
        <dbReference type="EMBL" id="RAR47906.1"/>
    </source>
</evidence>
<reference evidence="1 2" key="1">
    <citation type="submission" date="2018-06" db="EMBL/GenBank/DDBJ databases">
        <title>Genomic Encyclopedia of Type Strains, Phase III (KMG-III): the genomes of soil and plant-associated and newly described type strains.</title>
        <authorList>
            <person name="Whitman W."/>
        </authorList>
    </citation>
    <scope>NUCLEOTIDE SEQUENCE [LARGE SCALE GENOMIC DNA]</scope>
    <source>
        <strain evidence="1 2">CGMCC 1.12504</strain>
    </source>
</reference>
<keyword evidence="2" id="KW-1185">Reference proteome</keyword>
<dbReference type="Proteomes" id="UP000249518">
    <property type="component" value="Unassembled WGS sequence"/>
</dbReference>
<evidence type="ECO:0000313" key="2">
    <source>
        <dbReference type="Proteomes" id="UP000249518"/>
    </source>
</evidence>
<dbReference type="AlphaFoldDB" id="A0A328WRZ2"/>
<accession>A0A328WRZ2</accession>
<comment type="caution">
    <text evidence="1">The sequence shown here is derived from an EMBL/GenBank/DDBJ whole genome shotgun (WGS) entry which is preliminary data.</text>
</comment>